<sequence length="388" mass="42640">MNAYNLSIQAPSTSQTILASQEPQLRPNDTGLIVYIVVMAVILAVGFVGNVLTMLVLSCHEHKNKNITPFMMNLAIADIIIIVFGYPVVVAANFTSSGLNVRNSRTRCIWSGFINGSVGIASIANLTAMSLVMHSVISKVSNKTKIPRCKVAFIIILTWVYGVMAMVPPLVGWNEFVPGASGISCCPNWSPETKAGVAYNALLVFVGFVLPLSVIIYSYHRIYRYIRAQQPTIGSASIQVIRRKSEIKVVRMTAMSIAAFVLSWSPYAIVSIVATIRGTNVLTPDLAEIPDLLAKAWVIYNPIVYTAMNERFRKTLKRIVPIRCTFRKGTNPFGKKMSPTVESRPTHACTIPYPPRGRTQSVVHSGGAVSDDEHSSRAFLNRQWPVPV</sequence>
<feature type="transmembrane region" description="Helical" evidence="9">
    <location>
        <begin position="70"/>
        <end position="89"/>
    </location>
</feature>
<keyword evidence="6" id="KW-0675">Receptor</keyword>
<dbReference type="AlphaFoldDB" id="A0AAU9VNV6"/>
<evidence type="ECO:0000256" key="7">
    <source>
        <dbReference type="ARBA" id="ARBA00023224"/>
    </source>
</evidence>
<keyword evidence="5 9" id="KW-0472">Membrane</keyword>
<evidence type="ECO:0000259" key="10">
    <source>
        <dbReference type="PROSITE" id="PS50262"/>
    </source>
</evidence>
<feature type="transmembrane region" description="Helical" evidence="9">
    <location>
        <begin position="252"/>
        <end position="272"/>
    </location>
</feature>
<feature type="transmembrane region" description="Helical" evidence="9">
    <location>
        <begin position="151"/>
        <end position="171"/>
    </location>
</feature>
<keyword evidence="4" id="KW-0297">G-protein coupled receptor</keyword>
<dbReference type="SUPFAM" id="SSF81321">
    <property type="entry name" value="Family A G protein-coupled receptor-like"/>
    <property type="match status" value="1"/>
</dbReference>
<evidence type="ECO:0000256" key="6">
    <source>
        <dbReference type="ARBA" id="ARBA00023170"/>
    </source>
</evidence>
<reference evidence="11 12" key="1">
    <citation type="submission" date="2022-05" db="EMBL/GenBank/DDBJ databases">
        <authorList>
            <consortium name="Genoscope - CEA"/>
            <person name="William W."/>
        </authorList>
    </citation>
    <scope>NUCLEOTIDE SEQUENCE [LARGE SCALE GENOMIC DNA]</scope>
</reference>
<dbReference type="InterPro" id="IPR050125">
    <property type="entry name" value="GPCR_opsins"/>
</dbReference>
<keyword evidence="7" id="KW-0807">Transducer</keyword>
<dbReference type="Proteomes" id="UP001159428">
    <property type="component" value="Unassembled WGS sequence"/>
</dbReference>
<dbReference type="Gene3D" id="1.20.1070.10">
    <property type="entry name" value="Rhodopsin 7-helix transmembrane proteins"/>
    <property type="match status" value="1"/>
</dbReference>
<evidence type="ECO:0000313" key="12">
    <source>
        <dbReference type="Proteomes" id="UP001159428"/>
    </source>
</evidence>
<evidence type="ECO:0000256" key="2">
    <source>
        <dbReference type="ARBA" id="ARBA00022692"/>
    </source>
</evidence>
<feature type="transmembrane region" description="Helical" evidence="9">
    <location>
        <begin position="109"/>
        <end position="131"/>
    </location>
</feature>
<accession>A0AAU9VNV6</accession>
<feature type="domain" description="G-protein coupled receptors family 1 profile" evidence="10">
    <location>
        <begin position="49"/>
        <end position="305"/>
    </location>
</feature>
<comment type="caution">
    <text evidence="11">The sequence shown here is derived from an EMBL/GenBank/DDBJ whole genome shotgun (WGS) entry which is preliminary data.</text>
</comment>
<evidence type="ECO:0000256" key="9">
    <source>
        <dbReference type="SAM" id="Phobius"/>
    </source>
</evidence>
<gene>
    <name evidence="11" type="ORF">PMEA_00000754</name>
</gene>
<dbReference type="Pfam" id="PF00001">
    <property type="entry name" value="7tm_1"/>
    <property type="match status" value="1"/>
</dbReference>
<dbReference type="GO" id="GO:0016020">
    <property type="term" value="C:membrane"/>
    <property type="evidence" value="ECO:0007669"/>
    <property type="project" value="UniProtKB-SubCell"/>
</dbReference>
<dbReference type="GO" id="GO:0004930">
    <property type="term" value="F:G protein-coupled receptor activity"/>
    <property type="evidence" value="ECO:0007669"/>
    <property type="project" value="UniProtKB-KW"/>
</dbReference>
<keyword evidence="12" id="KW-1185">Reference proteome</keyword>
<evidence type="ECO:0000256" key="5">
    <source>
        <dbReference type="ARBA" id="ARBA00023136"/>
    </source>
</evidence>
<keyword evidence="3 9" id="KW-1133">Transmembrane helix</keyword>
<evidence type="ECO:0000256" key="8">
    <source>
        <dbReference type="SAM" id="MobiDB-lite"/>
    </source>
</evidence>
<dbReference type="PANTHER" id="PTHR24240">
    <property type="entry name" value="OPSIN"/>
    <property type="match status" value="1"/>
</dbReference>
<feature type="transmembrane region" description="Helical" evidence="9">
    <location>
        <begin position="32"/>
        <end position="58"/>
    </location>
</feature>
<dbReference type="InterPro" id="IPR000276">
    <property type="entry name" value="GPCR_Rhodpsn"/>
</dbReference>
<dbReference type="PROSITE" id="PS50262">
    <property type="entry name" value="G_PROTEIN_RECEP_F1_2"/>
    <property type="match status" value="1"/>
</dbReference>
<dbReference type="EMBL" id="CALNXJ010000001">
    <property type="protein sequence ID" value="CAH3031919.1"/>
    <property type="molecule type" value="Genomic_DNA"/>
</dbReference>
<evidence type="ECO:0000256" key="4">
    <source>
        <dbReference type="ARBA" id="ARBA00023040"/>
    </source>
</evidence>
<organism evidence="11 12">
    <name type="scientific">Pocillopora meandrina</name>
    <dbReference type="NCBI Taxonomy" id="46732"/>
    <lineage>
        <taxon>Eukaryota</taxon>
        <taxon>Metazoa</taxon>
        <taxon>Cnidaria</taxon>
        <taxon>Anthozoa</taxon>
        <taxon>Hexacorallia</taxon>
        <taxon>Scleractinia</taxon>
        <taxon>Astrocoeniina</taxon>
        <taxon>Pocilloporidae</taxon>
        <taxon>Pocillopora</taxon>
    </lineage>
</organism>
<protein>
    <recommendedName>
        <fullName evidence="10">G-protein coupled receptors family 1 profile domain-containing protein</fullName>
    </recommendedName>
</protein>
<dbReference type="PRINTS" id="PR00237">
    <property type="entry name" value="GPCRRHODOPSN"/>
</dbReference>
<evidence type="ECO:0000256" key="1">
    <source>
        <dbReference type="ARBA" id="ARBA00004141"/>
    </source>
</evidence>
<dbReference type="InterPro" id="IPR017452">
    <property type="entry name" value="GPCR_Rhodpsn_7TM"/>
</dbReference>
<name>A0AAU9VNV6_9CNID</name>
<dbReference type="CDD" id="cd14969">
    <property type="entry name" value="7tmA_Opsins_type2_animals"/>
    <property type="match status" value="1"/>
</dbReference>
<proteinExistence type="predicted"/>
<evidence type="ECO:0000313" key="11">
    <source>
        <dbReference type="EMBL" id="CAH3031919.1"/>
    </source>
</evidence>
<feature type="region of interest" description="Disordered" evidence="8">
    <location>
        <begin position="333"/>
        <end position="376"/>
    </location>
</feature>
<keyword evidence="2 9" id="KW-0812">Transmembrane</keyword>
<comment type="subcellular location">
    <subcellularLocation>
        <location evidence="1">Membrane</location>
        <topology evidence="1">Multi-pass membrane protein</topology>
    </subcellularLocation>
</comment>
<evidence type="ECO:0000256" key="3">
    <source>
        <dbReference type="ARBA" id="ARBA00022989"/>
    </source>
</evidence>
<feature type="transmembrane region" description="Helical" evidence="9">
    <location>
        <begin position="197"/>
        <end position="219"/>
    </location>
</feature>